<protein>
    <submittedName>
        <fullName evidence="2">Uncharacterized protein</fullName>
    </submittedName>
</protein>
<proteinExistence type="predicted"/>
<sequence length="140" mass="15544">MPMWSPSYKFSAWCSANVRVVWCNQVLHLNHWALSLIGYSPIAFRVGLHPTAAILVAAGARSEIATMWTRWRASLPTLLPNGCLALSCFTTANLMGPVHSPHRHSASNYQATPEASFDSRPHSRLLAPNNKQYNISQTEN</sequence>
<dbReference type="EMBL" id="CAVLEF010000263">
    <property type="protein sequence ID" value="CAK1553895.1"/>
    <property type="molecule type" value="Genomic_DNA"/>
</dbReference>
<accession>A0AAV1JX52</accession>
<evidence type="ECO:0000313" key="3">
    <source>
        <dbReference type="Proteomes" id="UP001497472"/>
    </source>
</evidence>
<gene>
    <name evidence="2" type="ORF">LNINA_LOCUS12856</name>
</gene>
<name>A0AAV1JX52_9NEOP</name>
<feature type="compositionally biased region" description="Polar residues" evidence="1">
    <location>
        <begin position="129"/>
        <end position="140"/>
    </location>
</feature>
<organism evidence="2 3">
    <name type="scientific">Leptosia nina</name>
    <dbReference type="NCBI Taxonomy" id="320188"/>
    <lineage>
        <taxon>Eukaryota</taxon>
        <taxon>Metazoa</taxon>
        <taxon>Ecdysozoa</taxon>
        <taxon>Arthropoda</taxon>
        <taxon>Hexapoda</taxon>
        <taxon>Insecta</taxon>
        <taxon>Pterygota</taxon>
        <taxon>Neoptera</taxon>
        <taxon>Endopterygota</taxon>
        <taxon>Lepidoptera</taxon>
        <taxon>Glossata</taxon>
        <taxon>Ditrysia</taxon>
        <taxon>Papilionoidea</taxon>
        <taxon>Pieridae</taxon>
        <taxon>Pierinae</taxon>
        <taxon>Leptosia</taxon>
    </lineage>
</organism>
<dbReference type="AlphaFoldDB" id="A0AAV1JX52"/>
<feature type="region of interest" description="Disordered" evidence="1">
    <location>
        <begin position="103"/>
        <end position="140"/>
    </location>
</feature>
<reference evidence="2 3" key="1">
    <citation type="submission" date="2023-11" db="EMBL/GenBank/DDBJ databases">
        <authorList>
            <person name="Okamura Y."/>
        </authorList>
    </citation>
    <scope>NUCLEOTIDE SEQUENCE [LARGE SCALE GENOMIC DNA]</scope>
</reference>
<comment type="caution">
    <text evidence="2">The sequence shown here is derived from an EMBL/GenBank/DDBJ whole genome shotgun (WGS) entry which is preliminary data.</text>
</comment>
<keyword evidence="3" id="KW-1185">Reference proteome</keyword>
<evidence type="ECO:0000256" key="1">
    <source>
        <dbReference type="SAM" id="MobiDB-lite"/>
    </source>
</evidence>
<evidence type="ECO:0000313" key="2">
    <source>
        <dbReference type="EMBL" id="CAK1553895.1"/>
    </source>
</evidence>
<dbReference type="Proteomes" id="UP001497472">
    <property type="component" value="Unassembled WGS sequence"/>
</dbReference>